<dbReference type="Proteomes" id="UP000031599">
    <property type="component" value="Unassembled WGS sequence"/>
</dbReference>
<feature type="compositionally biased region" description="Basic and acidic residues" evidence="1">
    <location>
        <begin position="1"/>
        <end position="12"/>
    </location>
</feature>
<dbReference type="AlphaFoldDB" id="A0A0C2CR09"/>
<comment type="caution">
    <text evidence="2">The sequence shown here is derived from an EMBL/GenBank/DDBJ whole genome shotgun (WGS) entry which is preliminary data.</text>
</comment>
<protein>
    <submittedName>
        <fullName evidence="2">Uncharacterized protein</fullName>
    </submittedName>
</protein>
<accession>A0A0C2CR09</accession>
<reference evidence="2 3" key="1">
    <citation type="submission" date="2014-12" db="EMBL/GenBank/DDBJ databases">
        <title>Genome assembly of Enhygromyxa salina DSM 15201.</title>
        <authorList>
            <person name="Sharma G."/>
            <person name="Subramanian S."/>
        </authorList>
    </citation>
    <scope>NUCLEOTIDE SEQUENCE [LARGE SCALE GENOMIC DNA]</scope>
    <source>
        <strain evidence="2 3">DSM 15201</strain>
    </source>
</reference>
<feature type="region of interest" description="Disordered" evidence="1">
    <location>
        <begin position="1"/>
        <end position="47"/>
    </location>
</feature>
<feature type="compositionally biased region" description="Polar residues" evidence="1">
    <location>
        <begin position="15"/>
        <end position="29"/>
    </location>
</feature>
<dbReference type="EMBL" id="JMCC02000090">
    <property type="protein sequence ID" value="KIG13611.1"/>
    <property type="molecule type" value="Genomic_DNA"/>
</dbReference>
<evidence type="ECO:0000313" key="3">
    <source>
        <dbReference type="Proteomes" id="UP000031599"/>
    </source>
</evidence>
<evidence type="ECO:0000256" key="1">
    <source>
        <dbReference type="SAM" id="MobiDB-lite"/>
    </source>
</evidence>
<sequence>MNASANRREALARAESTSLPEVNLSTNAPASGREALAARKTAKVART</sequence>
<gene>
    <name evidence="2" type="ORF">DB30_07819</name>
</gene>
<proteinExistence type="predicted"/>
<name>A0A0C2CR09_9BACT</name>
<evidence type="ECO:0000313" key="2">
    <source>
        <dbReference type="EMBL" id="KIG13611.1"/>
    </source>
</evidence>
<organism evidence="2 3">
    <name type="scientific">Enhygromyxa salina</name>
    <dbReference type="NCBI Taxonomy" id="215803"/>
    <lineage>
        <taxon>Bacteria</taxon>
        <taxon>Pseudomonadati</taxon>
        <taxon>Myxococcota</taxon>
        <taxon>Polyangia</taxon>
        <taxon>Nannocystales</taxon>
        <taxon>Nannocystaceae</taxon>
        <taxon>Enhygromyxa</taxon>
    </lineage>
</organism>